<dbReference type="GO" id="GO:0031267">
    <property type="term" value="F:small GTPase binding"/>
    <property type="evidence" value="ECO:0007669"/>
    <property type="project" value="TreeGrafter"/>
</dbReference>
<accession>Q24FH3</accession>
<evidence type="ECO:0000256" key="2">
    <source>
        <dbReference type="ARBA" id="ARBA00022614"/>
    </source>
</evidence>
<keyword evidence="4" id="KW-0418">Kinase</keyword>
<dbReference type="InterPro" id="IPR001611">
    <property type="entry name" value="Leu-rich_rpt"/>
</dbReference>
<organism evidence="4 5">
    <name type="scientific">Tetrahymena thermophila (strain SB210)</name>
    <dbReference type="NCBI Taxonomy" id="312017"/>
    <lineage>
        <taxon>Eukaryota</taxon>
        <taxon>Sar</taxon>
        <taxon>Alveolata</taxon>
        <taxon>Ciliophora</taxon>
        <taxon>Intramacronucleata</taxon>
        <taxon>Oligohymenophorea</taxon>
        <taxon>Hymenostomatida</taxon>
        <taxon>Tetrahymenina</taxon>
        <taxon>Tetrahymenidae</taxon>
        <taxon>Tetrahymena</taxon>
    </lineage>
</organism>
<dbReference type="AlphaFoldDB" id="Q24FH3"/>
<dbReference type="Proteomes" id="UP000009168">
    <property type="component" value="Unassembled WGS sequence"/>
</dbReference>
<dbReference type="Gene3D" id="3.80.10.10">
    <property type="entry name" value="Ribonuclease Inhibitor"/>
    <property type="match status" value="3"/>
</dbReference>
<dbReference type="GO" id="GO:0016301">
    <property type="term" value="F:kinase activity"/>
    <property type="evidence" value="ECO:0007669"/>
    <property type="project" value="UniProtKB-KW"/>
</dbReference>
<dbReference type="KEGG" id="tet:TTHERM_00864900"/>
<keyword evidence="4" id="KW-0808">Transferase</keyword>
<keyword evidence="1" id="KW-0343">GTPase activation</keyword>
<dbReference type="Pfam" id="PF13516">
    <property type="entry name" value="LRR_6"/>
    <property type="match status" value="1"/>
</dbReference>
<dbReference type="RefSeq" id="XP_001026730.2">
    <property type="nucleotide sequence ID" value="XM_001026730.2"/>
</dbReference>
<dbReference type="HOGENOM" id="CLU_1252863_0_0_1"/>
<evidence type="ECO:0000256" key="1">
    <source>
        <dbReference type="ARBA" id="ARBA00022468"/>
    </source>
</evidence>
<dbReference type="GO" id="GO:0005829">
    <property type="term" value="C:cytosol"/>
    <property type="evidence" value="ECO:0007669"/>
    <property type="project" value="TreeGrafter"/>
</dbReference>
<evidence type="ECO:0000313" key="5">
    <source>
        <dbReference type="Proteomes" id="UP000009168"/>
    </source>
</evidence>
<dbReference type="GO" id="GO:0005634">
    <property type="term" value="C:nucleus"/>
    <property type="evidence" value="ECO:0007669"/>
    <property type="project" value="TreeGrafter"/>
</dbReference>
<name>Q24FH3_TETTS</name>
<sequence>MSSKINKIDSLYDFLRSNFYDIDNLLLEFKGKNYDASQAQMLGKQLEKYKSLEILKFDLSFNKIRQDGALYISQSLSQSKNLQKLIIILSSDCYGYNYIGEVGAQELGIGLAQCSNLEHLEINLRYNSIGSTGVINLAKQLKNCISLQSLILNLKNNSLFDKGAIGLAEGIGECSKLSDIKLYLKYNNIGNQACYAFGIGLSKCKSLKNLFVDLSGQNQEYNRIADIGAIQLGLGLSNCLGLNILEIKLNQQPINQEGASGLLQSLNRIKSLRILTIHFGFIIPMVCRFIKITYNIGRYKSPIYSMTEFLPNQFRRIDNQGAYDIATQLVQSKLSVVQLYFKETINPHQIAIIKSKLKECATLVDLKVIQI</sequence>
<reference evidence="5" key="1">
    <citation type="journal article" date="2006" name="PLoS Biol.">
        <title>Macronuclear genome sequence of the ciliate Tetrahymena thermophila, a model eukaryote.</title>
        <authorList>
            <person name="Eisen J.A."/>
            <person name="Coyne R.S."/>
            <person name="Wu M."/>
            <person name="Wu D."/>
            <person name="Thiagarajan M."/>
            <person name="Wortman J.R."/>
            <person name="Badger J.H."/>
            <person name="Ren Q."/>
            <person name="Amedeo P."/>
            <person name="Jones K.M."/>
            <person name="Tallon L.J."/>
            <person name="Delcher A.L."/>
            <person name="Salzberg S.L."/>
            <person name="Silva J.C."/>
            <person name="Haas B.J."/>
            <person name="Majoros W.H."/>
            <person name="Farzad M."/>
            <person name="Carlton J.M."/>
            <person name="Smith R.K. Jr."/>
            <person name="Garg J."/>
            <person name="Pearlman R.E."/>
            <person name="Karrer K.M."/>
            <person name="Sun L."/>
            <person name="Manning G."/>
            <person name="Elde N.C."/>
            <person name="Turkewitz A.P."/>
            <person name="Asai D.J."/>
            <person name="Wilkes D.E."/>
            <person name="Wang Y."/>
            <person name="Cai H."/>
            <person name="Collins K."/>
            <person name="Stewart B.A."/>
            <person name="Lee S.R."/>
            <person name="Wilamowska K."/>
            <person name="Weinberg Z."/>
            <person name="Ruzzo W.L."/>
            <person name="Wloga D."/>
            <person name="Gaertig J."/>
            <person name="Frankel J."/>
            <person name="Tsao C.-C."/>
            <person name="Gorovsky M.A."/>
            <person name="Keeling P.J."/>
            <person name="Waller R.F."/>
            <person name="Patron N.J."/>
            <person name="Cherry J.M."/>
            <person name="Stover N.A."/>
            <person name="Krieger C.J."/>
            <person name="del Toro C."/>
            <person name="Ryder H.F."/>
            <person name="Williamson S.C."/>
            <person name="Barbeau R.A."/>
            <person name="Hamilton E.P."/>
            <person name="Orias E."/>
        </authorList>
    </citation>
    <scope>NUCLEOTIDE SEQUENCE [LARGE SCALE GENOMIC DNA]</scope>
    <source>
        <strain evidence="5">SB210</strain>
    </source>
</reference>
<dbReference type="GeneID" id="7827911"/>
<keyword evidence="2" id="KW-0433">Leucine-rich repeat</keyword>
<keyword evidence="3" id="KW-0677">Repeat</keyword>
<protein>
    <submittedName>
        <fullName evidence="4">Kinase domain protein</fullName>
    </submittedName>
</protein>
<evidence type="ECO:0000256" key="3">
    <source>
        <dbReference type="ARBA" id="ARBA00022737"/>
    </source>
</evidence>
<dbReference type="SMART" id="SM00368">
    <property type="entry name" value="LRR_RI"/>
    <property type="match status" value="3"/>
</dbReference>
<keyword evidence="5" id="KW-1185">Reference proteome</keyword>
<dbReference type="EMBL" id="GG662285">
    <property type="protein sequence ID" value="EAS06485.2"/>
    <property type="molecule type" value="Genomic_DNA"/>
</dbReference>
<gene>
    <name evidence="4" type="ORF">TTHERM_00864900</name>
</gene>
<dbReference type="GO" id="GO:0048471">
    <property type="term" value="C:perinuclear region of cytoplasm"/>
    <property type="evidence" value="ECO:0007669"/>
    <property type="project" value="TreeGrafter"/>
</dbReference>
<dbReference type="PANTHER" id="PTHR24113:SF12">
    <property type="entry name" value="RAN GTPASE-ACTIVATING PROTEIN 1"/>
    <property type="match status" value="1"/>
</dbReference>
<dbReference type="SUPFAM" id="SSF52047">
    <property type="entry name" value="RNI-like"/>
    <property type="match status" value="1"/>
</dbReference>
<proteinExistence type="predicted"/>
<dbReference type="GO" id="GO:0005096">
    <property type="term" value="F:GTPase activator activity"/>
    <property type="evidence" value="ECO:0007669"/>
    <property type="project" value="UniProtKB-KW"/>
</dbReference>
<dbReference type="PANTHER" id="PTHR24113">
    <property type="entry name" value="RAN GTPASE-ACTIVATING PROTEIN 1"/>
    <property type="match status" value="1"/>
</dbReference>
<dbReference type="InParanoid" id="Q24FH3"/>
<dbReference type="InterPro" id="IPR032675">
    <property type="entry name" value="LRR_dom_sf"/>
</dbReference>
<evidence type="ECO:0000313" key="4">
    <source>
        <dbReference type="EMBL" id="EAS06485.2"/>
    </source>
</evidence>
<dbReference type="InterPro" id="IPR027038">
    <property type="entry name" value="RanGap"/>
</dbReference>
<dbReference type="GO" id="GO:0006913">
    <property type="term" value="P:nucleocytoplasmic transport"/>
    <property type="evidence" value="ECO:0007669"/>
    <property type="project" value="TreeGrafter"/>
</dbReference>